<dbReference type="Proteomes" id="UP000242415">
    <property type="component" value="Unassembled WGS sequence"/>
</dbReference>
<dbReference type="Pfam" id="PF02050">
    <property type="entry name" value="FliJ"/>
    <property type="match status" value="1"/>
</dbReference>
<sequence>MSRMFRLGAVLRARQAQEDAAKAEVVRVRRAASDATELADQRESALRDSEIPGGTARAVAAALAARQALAADLSLARRMVADAERETAERVNELAEKAKGRRAVERLVERQAAEERRLAEAAEQRVLDELAATGPQRVVVQEPVS</sequence>
<dbReference type="Gene3D" id="1.10.287.1700">
    <property type="match status" value="1"/>
</dbReference>
<evidence type="ECO:0000256" key="1">
    <source>
        <dbReference type="ARBA" id="ARBA00004413"/>
    </source>
</evidence>
<evidence type="ECO:0000256" key="6">
    <source>
        <dbReference type="ARBA" id="ARBA00022500"/>
    </source>
</evidence>
<dbReference type="InterPro" id="IPR012823">
    <property type="entry name" value="Flagell_FliJ"/>
</dbReference>
<keyword evidence="8" id="KW-0653">Protein transport</keyword>
<dbReference type="EMBL" id="FNPH01000003">
    <property type="protein sequence ID" value="SDY81177.1"/>
    <property type="molecule type" value="Genomic_DNA"/>
</dbReference>
<evidence type="ECO:0000256" key="3">
    <source>
        <dbReference type="ARBA" id="ARBA00020392"/>
    </source>
</evidence>
<evidence type="ECO:0000313" key="12">
    <source>
        <dbReference type="EMBL" id="SDY81177.1"/>
    </source>
</evidence>
<dbReference type="GO" id="GO:0009288">
    <property type="term" value="C:bacterial-type flagellum"/>
    <property type="evidence" value="ECO:0007669"/>
    <property type="project" value="InterPro"/>
</dbReference>
<evidence type="ECO:0000256" key="8">
    <source>
        <dbReference type="ARBA" id="ARBA00022927"/>
    </source>
</evidence>
<dbReference type="RefSeq" id="WP_139307254.1">
    <property type="nucleotide sequence ID" value="NZ_FNPH01000003.1"/>
</dbReference>
<dbReference type="GO" id="GO:0006935">
    <property type="term" value="P:chemotaxis"/>
    <property type="evidence" value="ECO:0007669"/>
    <property type="project" value="UniProtKB-KW"/>
</dbReference>
<name>A0A1H3MWU0_9ACTN</name>
<feature type="coiled-coil region" evidence="11">
    <location>
        <begin position="66"/>
        <end position="125"/>
    </location>
</feature>
<dbReference type="GO" id="GO:0005886">
    <property type="term" value="C:plasma membrane"/>
    <property type="evidence" value="ECO:0007669"/>
    <property type="project" value="UniProtKB-SubCell"/>
</dbReference>
<keyword evidence="10" id="KW-1006">Bacterial flagellum protein export</keyword>
<keyword evidence="12" id="KW-0282">Flagellum</keyword>
<keyword evidence="12" id="KW-0969">Cilium</keyword>
<evidence type="ECO:0000256" key="11">
    <source>
        <dbReference type="SAM" id="Coils"/>
    </source>
</evidence>
<keyword evidence="4" id="KW-0813">Transport</keyword>
<keyword evidence="9" id="KW-0472">Membrane</keyword>
<keyword evidence="13" id="KW-1185">Reference proteome</keyword>
<dbReference type="STRING" id="405436.SAMN05444365_103560"/>
<keyword evidence="5" id="KW-1003">Cell membrane</keyword>
<accession>A0A1H3MWU0</accession>
<comment type="similarity">
    <text evidence="2">Belongs to the FliJ family.</text>
</comment>
<dbReference type="GO" id="GO:0015031">
    <property type="term" value="P:protein transport"/>
    <property type="evidence" value="ECO:0007669"/>
    <property type="project" value="UniProtKB-KW"/>
</dbReference>
<dbReference type="GO" id="GO:0044781">
    <property type="term" value="P:bacterial-type flagellum organization"/>
    <property type="evidence" value="ECO:0007669"/>
    <property type="project" value="UniProtKB-KW"/>
</dbReference>
<evidence type="ECO:0000256" key="5">
    <source>
        <dbReference type="ARBA" id="ARBA00022475"/>
    </source>
</evidence>
<evidence type="ECO:0000256" key="2">
    <source>
        <dbReference type="ARBA" id="ARBA00010004"/>
    </source>
</evidence>
<evidence type="ECO:0000256" key="10">
    <source>
        <dbReference type="ARBA" id="ARBA00023225"/>
    </source>
</evidence>
<proteinExistence type="inferred from homology"/>
<dbReference type="GO" id="GO:0071973">
    <property type="term" value="P:bacterial-type flagellum-dependent cell motility"/>
    <property type="evidence" value="ECO:0007669"/>
    <property type="project" value="InterPro"/>
</dbReference>
<keyword evidence="12" id="KW-0966">Cell projection</keyword>
<evidence type="ECO:0000256" key="4">
    <source>
        <dbReference type="ARBA" id="ARBA00022448"/>
    </source>
</evidence>
<keyword evidence="6" id="KW-0145">Chemotaxis</keyword>
<comment type="subcellular location">
    <subcellularLocation>
        <location evidence="1">Cell membrane</location>
        <topology evidence="1">Peripheral membrane protein</topology>
        <orientation evidence="1">Cytoplasmic side</orientation>
    </subcellularLocation>
</comment>
<evidence type="ECO:0000256" key="7">
    <source>
        <dbReference type="ARBA" id="ARBA00022795"/>
    </source>
</evidence>
<protein>
    <recommendedName>
        <fullName evidence="3">Flagellar FliJ protein</fullName>
    </recommendedName>
</protein>
<organism evidence="12 13">
    <name type="scientific">Micromonospora pattaloongensis</name>
    <dbReference type="NCBI Taxonomy" id="405436"/>
    <lineage>
        <taxon>Bacteria</taxon>
        <taxon>Bacillati</taxon>
        <taxon>Actinomycetota</taxon>
        <taxon>Actinomycetes</taxon>
        <taxon>Micromonosporales</taxon>
        <taxon>Micromonosporaceae</taxon>
        <taxon>Micromonospora</taxon>
    </lineage>
</organism>
<evidence type="ECO:0000256" key="9">
    <source>
        <dbReference type="ARBA" id="ARBA00023136"/>
    </source>
</evidence>
<dbReference type="AlphaFoldDB" id="A0A1H3MWU0"/>
<evidence type="ECO:0000313" key="13">
    <source>
        <dbReference type="Proteomes" id="UP000242415"/>
    </source>
</evidence>
<reference evidence="13" key="1">
    <citation type="submission" date="2016-10" db="EMBL/GenBank/DDBJ databases">
        <authorList>
            <person name="Varghese N."/>
            <person name="Submissions S."/>
        </authorList>
    </citation>
    <scope>NUCLEOTIDE SEQUENCE [LARGE SCALE GENOMIC DNA]</scope>
    <source>
        <strain evidence="13">DSM 45245</strain>
    </source>
</reference>
<keyword evidence="11" id="KW-0175">Coiled coil</keyword>
<gene>
    <name evidence="12" type="ORF">SAMN05444365_103560</name>
</gene>
<keyword evidence="7" id="KW-1005">Bacterial flagellum biogenesis</keyword>
<dbReference type="InterPro" id="IPR053716">
    <property type="entry name" value="Flag_assembly_chemotaxis_eff"/>
</dbReference>